<dbReference type="KEGG" id="sla:SERLADRAFT_359619"/>
<evidence type="ECO:0000256" key="1">
    <source>
        <dbReference type="ARBA" id="ARBA00004141"/>
    </source>
</evidence>
<feature type="binding site" evidence="6">
    <location>
        <position position="313"/>
    </location>
    <ligand>
        <name>Zn(2+)</name>
        <dbReference type="ChEBI" id="CHEBI:29105"/>
    </ligand>
</feature>
<evidence type="ECO:0000256" key="2">
    <source>
        <dbReference type="ARBA" id="ARBA00007018"/>
    </source>
</evidence>
<evidence type="ECO:0008006" key="9">
    <source>
        <dbReference type="Google" id="ProtNLM"/>
    </source>
</evidence>
<dbReference type="GO" id="GO:0046872">
    <property type="term" value="F:metal ion binding"/>
    <property type="evidence" value="ECO:0007669"/>
    <property type="project" value="UniProtKB-KW"/>
</dbReference>
<name>F8NI04_SERL9</name>
<dbReference type="GO" id="GO:0038023">
    <property type="term" value="F:signaling receptor activity"/>
    <property type="evidence" value="ECO:0007669"/>
    <property type="project" value="TreeGrafter"/>
</dbReference>
<sequence>MLRQKHTENSTQSGTMSVSDITDDKAIHSTSSFIHRSLGQNALPKQSVTLAWNEIPYWQRDNEYILTGYRRVQNGWIGCLRSVFGCEGVYIYLSKFEVVTSLYTDLHNETVNIHSHLGGAVLFVFFLFTFPSSHVVTGASTTWLDTCVFVIFLLSAVFCLTASAIFHTATCHSEKVTARCHAFDYSGIVVLTVGSFVPCLYYGFYCEPFFQVLYILFIAMAGAGAGYIVLNPEYAKPSHRGARTRVFIGLGLSAVVPVSQLLMSHGFFKLVSEMGFGWLLTSGGLYIAGALTYANRIPERLAPGKFDYFLASHQIFHFSVVLAALSHYACILTAFDHWHSGVGSCIP</sequence>
<evidence type="ECO:0000256" key="5">
    <source>
        <dbReference type="ARBA" id="ARBA00023136"/>
    </source>
</evidence>
<evidence type="ECO:0000256" key="4">
    <source>
        <dbReference type="ARBA" id="ARBA00022989"/>
    </source>
</evidence>
<comment type="subcellular location">
    <subcellularLocation>
        <location evidence="1">Membrane</location>
        <topology evidence="1">Multi-pass membrane protein</topology>
    </subcellularLocation>
</comment>
<dbReference type="HOGENOM" id="CLU_023075_2_0_1"/>
<feature type="transmembrane region" description="Helical" evidence="7">
    <location>
        <begin position="148"/>
        <end position="170"/>
    </location>
</feature>
<dbReference type="PANTHER" id="PTHR20855">
    <property type="entry name" value="ADIPOR/PROGESTIN RECEPTOR-RELATED"/>
    <property type="match status" value="1"/>
</dbReference>
<feature type="binding site" evidence="6">
    <location>
        <position position="317"/>
    </location>
    <ligand>
        <name>Zn(2+)</name>
        <dbReference type="ChEBI" id="CHEBI:29105"/>
    </ligand>
</feature>
<dbReference type="RefSeq" id="XP_007313968.1">
    <property type="nucleotide sequence ID" value="XM_007313906.1"/>
</dbReference>
<comment type="similarity">
    <text evidence="2">Belongs to the ADIPOR family.</text>
</comment>
<dbReference type="Pfam" id="PF03006">
    <property type="entry name" value="HlyIII"/>
    <property type="match status" value="1"/>
</dbReference>
<keyword evidence="3 7" id="KW-0812">Transmembrane</keyword>
<feature type="binding site" evidence="6">
    <location>
        <position position="167"/>
    </location>
    <ligand>
        <name>Zn(2+)</name>
        <dbReference type="ChEBI" id="CHEBI:29105"/>
    </ligand>
</feature>
<feature type="transmembrane region" description="Helical" evidence="7">
    <location>
        <begin position="209"/>
        <end position="230"/>
    </location>
</feature>
<evidence type="ECO:0000313" key="8">
    <source>
        <dbReference type="EMBL" id="EGO29726.1"/>
    </source>
</evidence>
<evidence type="ECO:0000256" key="6">
    <source>
        <dbReference type="PIRSR" id="PIRSR604254-1"/>
    </source>
</evidence>
<protein>
    <recommendedName>
        <fullName evidence="9">HlyIII-domain-containing protein</fullName>
    </recommendedName>
</protein>
<feature type="transmembrane region" description="Helical" evidence="7">
    <location>
        <begin position="315"/>
        <end position="335"/>
    </location>
</feature>
<dbReference type="GO" id="GO:0016020">
    <property type="term" value="C:membrane"/>
    <property type="evidence" value="ECO:0007669"/>
    <property type="project" value="UniProtKB-SubCell"/>
</dbReference>
<dbReference type="OrthoDB" id="529367at2759"/>
<gene>
    <name evidence="8" type="ORF">SERLADRAFT_359619</name>
</gene>
<organism>
    <name type="scientific">Serpula lacrymans var. lacrymans (strain S7.9)</name>
    <name type="common">Dry rot fungus</name>
    <dbReference type="NCBI Taxonomy" id="578457"/>
    <lineage>
        <taxon>Eukaryota</taxon>
        <taxon>Fungi</taxon>
        <taxon>Dikarya</taxon>
        <taxon>Basidiomycota</taxon>
        <taxon>Agaricomycotina</taxon>
        <taxon>Agaricomycetes</taxon>
        <taxon>Agaricomycetidae</taxon>
        <taxon>Boletales</taxon>
        <taxon>Coniophorineae</taxon>
        <taxon>Serpulaceae</taxon>
        <taxon>Serpula</taxon>
    </lineage>
</organism>
<accession>F8NI04</accession>
<dbReference type="GeneID" id="18809693"/>
<feature type="transmembrane region" description="Helical" evidence="7">
    <location>
        <begin position="182"/>
        <end position="203"/>
    </location>
</feature>
<feature type="transmembrane region" description="Helical" evidence="7">
    <location>
        <begin position="275"/>
        <end position="294"/>
    </location>
</feature>
<feature type="transmembrane region" description="Helical" evidence="7">
    <location>
        <begin position="242"/>
        <end position="263"/>
    </location>
</feature>
<proteinExistence type="inferred from homology"/>
<keyword evidence="4 7" id="KW-1133">Transmembrane helix</keyword>
<dbReference type="Proteomes" id="UP000008064">
    <property type="component" value="Unassembled WGS sequence"/>
</dbReference>
<dbReference type="PANTHER" id="PTHR20855:SF52">
    <property type="entry name" value="ADIPONECTIN RECEPTOR PROTEIN"/>
    <property type="match status" value="1"/>
</dbReference>
<reference evidence="8" key="1">
    <citation type="submission" date="2011-04" db="EMBL/GenBank/DDBJ databases">
        <title>Evolution of plant cell wall degrading machinery underlies the functional diversity of forest fungi.</title>
        <authorList>
            <consortium name="US DOE Joint Genome Institute (JGI-PGF)"/>
            <person name="Eastwood D.C."/>
            <person name="Floudas D."/>
            <person name="Binder M."/>
            <person name="Majcherczyk A."/>
            <person name="Schneider P."/>
            <person name="Aerts A."/>
            <person name="Asiegbu F.O."/>
            <person name="Baker S.E."/>
            <person name="Barry K."/>
            <person name="Bendiksby M."/>
            <person name="Blumentritt M."/>
            <person name="Coutinho P.M."/>
            <person name="Cullen D."/>
            <person name="Cullen D."/>
            <person name="Gathman A."/>
            <person name="Goodell B."/>
            <person name="Henrissat B."/>
            <person name="Ihrmark K."/>
            <person name="Kauserud H."/>
            <person name="Kohler A."/>
            <person name="LaButti K."/>
            <person name="Lapidus A."/>
            <person name="Lavin J.L."/>
            <person name="Lee Y.-H."/>
            <person name="Lindquist E."/>
            <person name="Lilly W."/>
            <person name="Lucas S."/>
            <person name="Morin E."/>
            <person name="Murat C."/>
            <person name="Oguiza J.A."/>
            <person name="Park J."/>
            <person name="Pisabarro A.G."/>
            <person name="Riley R."/>
            <person name="Rosling A."/>
            <person name="Salamov A."/>
            <person name="Schmidt O."/>
            <person name="Schmutz J."/>
            <person name="Skrede I."/>
            <person name="Stenlid J."/>
            <person name="Wiebenga A."/>
            <person name="Xie X."/>
            <person name="Kues U."/>
            <person name="Hibbett D.S."/>
            <person name="Hoffmeister D."/>
            <person name="Hogberg N."/>
            <person name="Martin F."/>
            <person name="Grigoriev I.V."/>
            <person name="Watkinson S.C."/>
        </authorList>
    </citation>
    <scope>NUCLEOTIDE SEQUENCE</scope>
    <source>
        <strain evidence="8">S7.9</strain>
    </source>
</reference>
<dbReference type="EMBL" id="GL945429">
    <property type="protein sequence ID" value="EGO29726.1"/>
    <property type="molecule type" value="Genomic_DNA"/>
</dbReference>
<dbReference type="AlphaFoldDB" id="F8NI04"/>
<keyword evidence="6" id="KW-0479">Metal-binding</keyword>
<evidence type="ECO:0000256" key="7">
    <source>
        <dbReference type="SAM" id="Phobius"/>
    </source>
</evidence>
<dbReference type="GO" id="GO:0006882">
    <property type="term" value="P:intracellular zinc ion homeostasis"/>
    <property type="evidence" value="ECO:0007669"/>
    <property type="project" value="TreeGrafter"/>
</dbReference>
<dbReference type="InterPro" id="IPR004254">
    <property type="entry name" value="AdipoR/HlyIII-related"/>
</dbReference>
<keyword evidence="5 7" id="KW-0472">Membrane</keyword>
<feature type="transmembrane region" description="Helical" evidence="7">
    <location>
        <begin position="117"/>
        <end position="136"/>
    </location>
</feature>
<evidence type="ECO:0000256" key="3">
    <source>
        <dbReference type="ARBA" id="ARBA00022692"/>
    </source>
</evidence>
<keyword evidence="6" id="KW-0862">Zinc</keyword>